<accession>A0A1S8CR34</accession>
<dbReference type="OrthoDB" id="5562587at2"/>
<evidence type="ECO:0000256" key="8">
    <source>
        <dbReference type="ARBA" id="ARBA00023315"/>
    </source>
</evidence>
<evidence type="ECO:0000256" key="2">
    <source>
        <dbReference type="ARBA" id="ARBA00000625"/>
    </source>
</evidence>
<comment type="similarity">
    <text evidence="4">Belongs to the acyltransferase PapA5 family.</text>
</comment>
<keyword evidence="7" id="KW-0808">Transferase</keyword>
<dbReference type="AlphaFoldDB" id="A0A1S8CR34"/>
<evidence type="ECO:0000256" key="3">
    <source>
        <dbReference type="ARBA" id="ARBA00001907"/>
    </source>
</evidence>
<sequence>MTLLTSAPAFANRPLGSGELLWWRMSQAASNTGVVIAQIDGLIDPFRLQQAIRHVSYIFPMLRAQVIEQAQPCFHFPQVVDIPLIRIKRESDQHWHSVAEEQVNHSLNQISKPLCHFILVHGHKTSELLFAFNHALMDGLSVDTLLSEILHCYAGSPTYLQPRAPLPPYDDLLEDGSLWHSIRHNLKTIGKLLRPQAVAQFTAPALAASQKSQTRFQEHWLDATLTQKLVNACKAKQSSMHGLLSSALLLTAAEFITDSDSKPILLSTAISVLPKLKQPCHQEVGYFASAIDGTFQVSPAADIWHISQQVNQDFKHKLSREHIAFGLWLRRLIMSIKKEPQQLLQIINKNSRNSVHFTNMGRVNYQQCYGELTLQRFINLPSLNYLDKPLICLATTTFQGRVQLTFSYNIPALQPQMIETFVQRYLANLNTALPELATHSLQLDEISI</sequence>
<dbReference type="Proteomes" id="UP000192132">
    <property type="component" value="Unassembled WGS sequence"/>
</dbReference>
<dbReference type="STRING" id="1907941.BKE30_13255"/>
<evidence type="ECO:0000256" key="6">
    <source>
        <dbReference type="ARBA" id="ARBA00013449"/>
    </source>
</evidence>
<organism evidence="13 14">
    <name type="scientific">Alkanindiges hydrocarboniclasticus</name>
    <dbReference type="NCBI Taxonomy" id="1907941"/>
    <lineage>
        <taxon>Bacteria</taxon>
        <taxon>Pseudomonadati</taxon>
        <taxon>Pseudomonadota</taxon>
        <taxon>Gammaproteobacteria</taxon>
        <taxon>Moraxellales</taxon>
        <taxon>Moraxellaceae</taxon>
        <taxon>Alkanindiges</taxon>
    </lineage>
</organism>
<evidence type="ECO:0000259" key="12">
    <source>
        <dbReference type="Pfam" id="PF16911"/>
    </source>
</evidence>
<comment type="catalytic activity">
    <reaction evidence="1">
        <text>2 a mycocerosyl-[mycocerosic acid synthase] + a phthiocerol = a dimycocerosyl phthiocerol + 2 holo-[mycocerosic acid synthase].</text>
        <dbReference type="EC" id="2.3.1.282"/>
    </reaction>
</comment>
<dbReference type="Gene3D" id="3.30.559.30">
    <property type="entry name" value="Nonribosomal peptide synthetase, condensation domain"/>
    <property type="match status" value="1"/>
</dbReference>
<evidence type="ECO:0000256" key="1">
    <source>
        <dbReference type="ARBA" id="ARBA00000026"/>
    </source>
</evidence>
<comment type="catalytic activity">
    <reaction evidence="3">
        <text>2 a mycocerosyl-[mycocerosic acid synthase] + a phthiodiolone = a dimycocerosyl phthiodiolone + 2 holo-[mycocerosic acid synthase].</text>
        <dbReference type="EC" id="2.3.1.282"/>
    </reaction>
</comment>
<dbReference type="GO" id="GO:0016746">
    <property type="term" value="F:acyltransferase activity"/>
    <property type="evidence" value="ECO:0007669"/>
    <property type="project" value="UniProtKB-KW"/>
</dbReference>
<evidence type="ECO:0000313" key="13">
    <source>
        <dbReference type="EMBL" id="ONG38152.1"/>
    </source>
</evidence>
<feature type="domain" description="Phthiocerol/phthiodiolone dimycocerosyl transferase C-terminal" evidence="12">
    <location>
        <begin position="212"/>
        <end position="377"/>
    </location>
</feature>
<comment type="caution">
    <text evidence="13">The sequence shown here is derived from an EMBL/GenBank/DDBJ whole genome shotgun (WGS) entry which is preliminary data.</text>
</comment>
<evidence type="ECO:0000313" key="14">
    <source>
        <dbReference type="Proteomes" id="UP000192132"/>
    </source>
</evidence>
<evidence type="ECO:0000256" key="9">
    <source>
        <dbReference type="ARBA" id="ARBA00030465"/>
    </source>
</evidence>
<proteinExistence type="inferred from homology"/>
<dbReference type="Pfam" id="PF16911">
    <property type="entry name" value="PapA_C"/>
    <property type="match status" value="1"/>
</dbReference>
<evidence type="ECO:0000256" key="4">
    <source>
        <dbReference type="ARBA" id="ARBA00006558"/>
    </source>
</evidence>
<dbReference type="SUPFAM" id="SSF52777">
    <property type="entry name" value="CoA-dependent acyltransferases"/>
    <property type="match status" value="2"/>
</dbReference>
<dbReference type="PANTHER" id="PTHR28037">
    <property type="entry name" value="ALCOHOL O-ACETYLTRANSFERASE 1-RELATED"/>
    <property type="match status" value="1"/>
</dbReference>
<dbReference type="InterPro" id="IPR031641">
    <property type="entry name" value="PapA_C"/>
</dbReference>
<gene>
    <name evidence="13" type="ORF">BKE30_13255</name>
</gene>
<evidence type="ECO:0000256" key="10">
    <source>
        <dbReference type="ARBA" id="ARBA00032317"/>
    </source>
</evidence>
<dbReference type="Gene3D" id="3.30.559.10">
    <property type="entry name" value="Chloramphenicol acetyltransferase-like domain"/>
    <property type="match status" value="1"/>
</dbReference>
<dbReference type="EC" id="2.3.1.282" evidence="5"/>
<reference evidence="13 14" key="1">
    <citation type="submission" date="2016-10" db="EMBL/GenBank/DDBJ databases">
        <title>Draft Genome sequence of Alkanindiges sp. strain H1.</title>
        <authorList>
            <person name="Subhash Y."/>
            <person name="Lee S."/>
        </authorList>
    </citation>
    <scope>NUCLEOTIDE SEQUENCE [LARGE SCALE GENOMIC DNA]</scope>
    <source>
        <strain evidence="13 14">H1</strain>
    </source>
</reference>
<comment type="catalytic activity">
    <reaction evidence="2">
        <text>2 a mycocerosyl-[mycocerosic acid synthase] + a phenolphthiocerol = a dimycocerosyl phenolphthiocerol + 2 holo-[mycocerosic acid synthase].</text>
        <dbReference type="EC" id="2.3.1.282"/>
    </reaction>
</comment>
<dbReference type="PANTHER" id="PTHR28037:SF1">
    <property type="entry name" value="ALCOHOL O-ACETYLTRANSFERASE 1-RELATED"/>
    <property type="match status" value="1"/>
</dbReference>
<evidence type="ECO:0000256" key="7">
    <source>
        <dbReference type="ARBA" id="ARBA00022679"/>
    </source>
</evidence>
<dbReference type="InterPro" id="IPR052058">
    <property type="entry name" value="Alcohol_O-acetyltransferase"/>
</dbReference>
<protein>
    <recommendedName>
        <fullName evidence="6">Phthiocerol/phthiodiolone dimycocerosyl transferase</fullName>
        <ecNumber evidence="5">2.3.1.282</ecNumber>
    </recommendedName>
    <alternativeName>
        <fullName evidence="11">Acyltransferase PapA5</fullName>
    </alternativeName>
    <alternativeName>
        <fullName evidence="9">Phthiocerol/phthiodiolone O-acyltransferase</fullName>
    </alternativeName>
    <alternativeName>
        <fullName evidence="10">Polyketide synthase-associated protein A5</fullName>
    </alternativeName>
</protein>
<name>A0A1S8CR34_9GAMM</name>
<dbReference type="EMBL" id="MLCN01000037">
    <property type="protein sequence ID" value="ONG38152.1"/>
    <property type="molecule type" value="Genomic_DNA"/>
</dbReference>
<keyword evidence="8" id="KW-0012">Acyltransferase</keyword>
<evidence type="ECO:0000256" key="11">
    <source>
        <dbReference type="ARBA" id="ARBA00033407"/>
    </source>
</evidence>
<dbReference type="InterPro" id="IPR023213">
    <property type="entry name" value="CAT-like_dom_sf"/>
</dbReference>
<evidence type="ECO:0000256" key="5">
    <source>
        <dbReference type="ARBA" id="ARBA00012866"/>
    </source>
</evidence>
<keyword evidence="14" id="KW-1185">Reference proteome</keyword>
<dbReference type="RefSeq" id="WP_076879071.1">
    <property type="nucleotide sequence ID" value="NZ_MLCN01000037.1"/>
</dbReference>